<keyword evidence="5 6" id="KW-0472">Membrane</keyword>
<gene>
    <name evidence="7" type="ORF">UFOPK1740_00657</name>
</gene>
<feature type="transmembrane region" description="Helical" evidence="6">
    <location>
        <begin position="328"/>
        <end position="347"/>
    </location>
</feature>
<dbReference type="PANTHER" id="PTHR47089">
    <property type="entry name" value="ABC TRANSPORTER, PERMEASE PROTEIN"/>
    <property type="match status" value="1"/>
</dbReference>
<dbReference type="GO" id="GO:0005886">
    <property type="term" value="C:plasma membrane"/>
    <property type="evidence" value="ECO:0007669"/>
    <property type="project" value="UniProtKB-SubCell"/>
</dbReference>
<feature type="transmembrane region" description="Helical" evidence="6">
    <location>
        <begin position="118"/>
        <end position="139"/>
    </location>
</feature>
<keyword evidence="2" id="KW-1003">Cell membrane</keyword>
<keyword evidence="4 6" id="KW-1133">Transmembrane helix</keyword>
<dbReference type="EMBL" id="CAEZTU010000021">
    <property type="protein sequence ID" value="CAB4577436.1"/>
    <property type="molecule type" value="Genomic_DNA"/>
</dbReference>
<dbReference type="InterPro" id="IPR001851">
    <property type="entry name" value="ABC_transp_permease"/>
</dbReference>
<dbReference type="Pfam" id="PF02653">
    <property type="entry name" value="BPD_transp_2"/>
    <property type="match status" value="1"/>
</dbReference>
<feature type="transmembrane region" description="Helical" evidence="6">
    <location>
        <begin position="190"/>
        <end position="216"/>
    </location>
</feature>
<organism evidence="7">
    <name type="scientific">freshwater metagenome</name>
    <dbReference type="NCBI Taxonomy" id="449393"/>
    <lineage>
        <taxon>unclassified sequences</taxon>
        <taxon>metagenomes</taxon>
        <taxon>ecological metagenomes</taxon>
    </lineage>
</organism>
<sequence>MTLTETKTSNKIGFFVRNQSIVVPIAAIFVAFFLGGILIFLQGVNPLVAYRAIFSEAWFDSDGILRTFQKTTPLVLAGLAVTVGLRIGLFNIGAQGQLISAALASALAGIYITNLPPILHVLVALFCGVIVGALWAAIAGVLKAYRGVHEVISTIMLNSIAIGILDYLVSNPFKEPDQALQRTKKIAETAILPNIGFIPFGFILALIICLLVSLMLNRTTAGFRFNTVGKNKFAATYAGINMKLMIVTGMLLSGGLAGLGGAIETLGITYRFEPAFNAGLGFDGITIALLARANPLATIPAAILVGTLRAGGASLQFETGIEPEIVDVLLAITLLLVSAPILAKFLFKGKAQKSANVTSGWGN</sequence>
<dbReference type="PANTHER" id="PTHR47089:SF1">
    <property type="entry name" value="GUANOSINE ABC TRANSPORTER PERMEASE PROTEIN NUPP"/>
    <property type="match status" value="1"/>
</dbReference>
<name>A0A6J6ENF3_9ZZZZ</name>
<proteinExistence type="predicted"/>
<comment type="subcellular location">
    <subcellularLocation>
        <location evidence="1">Cell membrane</location>
        <topology evidence="1">Multi-pass membrane protein</topology>
    </subcellularLocation>
</comment>
<protein>
    <submittedName>
        <fullName evidence="7">Unannotated protein</fullName>
    </submittedName>
</protein>
<feature type="transmembrane region" description="Helical" evidence="6">
    <location>
        <begin position="151"/>
        <end position="170"/>
    </location>
</feature>
<evidence type="ECO:0000256" key="5">
    <source>
        <dbReference type="ARBA" id="ARBA00023136"/>
    </source>
</evidence>
<feature type="transmembrane region" description="Helical" evidence="6">
    <location>
        <begin position="21"/>
        <end position="41"/>
    </location>
</feature>
<accession>A0A6J6ENF3</accession>
<dbReference type="GO" id="GO:0022857">
    <property type="term" value="F:transmembrane transporter activity"/>
    <property type="evidence" value="ECO:0007669"/>
    <property type="project" value="InterPro"/>
</dbReference>
<reference evidence="7" key="1">
    <citation type="submission" date="2020-05" db="EMBL/GenBank/DDBJ databases">
        <authorList>
            <person name="Chiriac C."/>
            <person name="Salcher M."/>
            <person name="Ghai R."/>
            <person name="Kavagutti S V."/>
        </authorList>
    </citation>
    <scope>NUCLEOTIDE SEQUENCE</scope>
</reference>
<dbReference type="AlphaFoldDB" id="A0A6J6ENF3"/>
<evidence type="ECO:0000256" key="1">
    <source>
        <dbReference type="ARBA" id="ARBA00004651"/>
    </source>
</evidence>
<feature type="transmembrane region" description="Helical" evidence="6">
    <location>
        <begin position="96"/>
        <end position="112"/>
    </location>
</feature>
<evidence type="ECO:0000256" key="6">
    <source>
        <dbReference type="SAM" id="Phobius"/>
    </source>
</evidence>
<evidence type="ECO:0000256" key="2">
    <source>
        <dbReference type="ARBA" id="ARBA00022475"/>
    </source>
</evidence>
<evidence type="ECO:0000256" key="4">
    <source>
        <dbReference type="ARBA" id="ARBA00022989"/>
    </source>
</evidence>
<feature type="transmembrane region" description="Helical" evidence="6">
    <location>
        <begin position="237"/>
        <end position="263"/>
    </location>
</feature>
<evidence type="ECO:0000313" key="7">
    <source>
        <dbReference type="EMBL" id="CAB4577436.1"/>
    </source>
</evidence>
<evidence type="ECO:0000256" key="3">
    <source>
        <dbReference type="ARBA" id="ARBA00022692"/>
    </source>
</evidence>
<dbReference type="CDD" id="cd06580">
    <property type="entry name" value="TM_PBP1_transp_TpRbsC_like"/>
    <property type="match status" value="1"/>
</dbReference>
<keyword evidence="3 6" id="KW-0812">Transmembrane</keyword>